<accession>A0AAV6J225</accession>
<dbReference type="PANTHER" id="PTHR35122:SF2">
    <property type="entry name" value="OS04G0598000 PROTEIN"/>
    <property type="match status" value="1"/>
</dbReference>
<evidence type="ECO:0000256" key="1">
    <source>
        <dbReference type="SAM" id="MobiDB-lite"/>
    </source>
</evidence>
<feature type="compositionally biased region" description="Basic and acidic residues" evidence="1">
    <location>
        <begin position="117"/>
        <end position="126"/>
    </location>
</feature>
<proteinExistence type="predicted"/>
<dbReference type="Proteomes" id="UP000823749">
    <property type="component" value="Chromosome 9"/>
</dbReference>
<organism evidence="2 3">
    <name type="scientific">Rhododendron griersonianum</name>
    <dbReference type="NCBI Taxonomy" id="479676"/>
    <lineage>
        <taxon>Eukaryota</taxon>
        <taxon>Viridiplantae</taxon>
        <taxon>Streptophyta</taxon>
        <taxon>Embryophyta</taxon>
        <taxon>Tracheophyta</taxon>
        <taxon>Spermatophyta</taxon>
        <taxon>Magnoliopsida</taxon>
        <taxon>eudicotyledons</taxon>
        <taxon>Gunneridae</taxon>
        <taxon>Pentapetalae</taxon>
        <taxon>asterids</taxon>
        <taxon>Ericales</taxon>
        <taxon>Ericaceae</taxon>
        <taxon>Ericoideae</taxon>
        <taxon>Rhodoreae</taxon>
        <taxon>Rhododendron</taxon>
    </lineage>
</organism>
<dbReference type="InterPro" id="IPR039291">
    <property type="entry name" value="At5g17165-like"/>
</dbReference>
<evidence type="ECO:0000313" key="2">
    <source>
        <dbReference type="EMBL" id="KAG5533968.1"/>
    </source>
</evidence>
<evidence type="ECO:0000313" key="3">
    <source>
        <dbReference type="Proteomes" id="UP000823749"/>
    </source>
</evidence>
<sequence length="134" mass="14499">MAANSRTTRGVVGFAKRFLNQIIPPGTSPPPSLSPSLPLIRRAVHVSVYDKNVDDQVRPTVVPDEVIEPQSDKYWAPHPQTGVFGPDTGNDPAPGGESSAVNGGEDSVLEQKAFFRPLEDLEKPVEDLDESQQP</sequence>
<keyword evidence="3" id="KW-1185">Reference proteome</keyword>
<dbReference type="AlphaFoldDB" id="A0AAV6J225"/>
<evidence type="ECO:0008006" key="4">
    <source>
        <dbReference type="Google" id="ProtNLM"/>
    </source>
</evidence>
<dbReference type="EMBL" id="JACTNZ010000009">
    <property type="protein sequence ID" value="KAG5533968.1"/>
    <property type="molecule type" value="Genomic_DNA"/>
</dbReference>
<protein>
    <recommendedName>
        <fullName evidence="4">Late embryogenesis abundant protein</fullName>
    </recommendedName>
</protein>
<comment type="caution">
    <text evidence="2">The sequence shown here is derived from an EMBL/GenBank/DDBJ whole genome shotgun (WGS) entry which is preliminary data.</text>
</comment>
<dbReference type="Pfam" id="PF22272">
    <property type="entry name" value="LEA_3b"/>
    <property type="match status" value="1"/>
</dbReference>
<feature type="region of interest" description="Disordered" evidence="1">
    <location>
        <begin position="68"/>
        <end position="134"/>
    </location>
</feature>
<dbReference type="PANTHER" id="PTHR35122">
    <property type="entry name" value="OSJNBA0093F12.14 PROTEIN"/>
    <property type="match status" value="1"/>
</dbReference>
<reference evidence="2" key="1">
    <citation type="submission" date="2020-08" db="EMBL/GenBank/DDBJ databases">
        <title>Plant Genome Project.</title>
        <authorList>
            <person name="Zhang R.-G."/>
        </authorList>
    </citation>
    <scope>NUCLEOTIDE SEQUENCE</scope>
    <source>
        <strain evidence="2">WSP0</strain>
        <tissue evidence="2">Leaf</tissue>
    </source>
</reference>
<gene>
    <name evidence="2" type="ORF">RHGRI_027980</name>
</gene>
<name>A0AAV6J225_9ERIC</name>